<gene>
    <name evidence="7" type="primary">LOC113440727</name>
</gene>
<accession>A0A670Y0G9</accession>
<dbReference type="GeneTree" id="ENSGT00950000183144"/>
<name>A0A670Y0G9_PSETE</name>
<evidence type="ECO:0000256" key="3">
    <source>
        <dbReference type="ARBA" id="ARBA00023157"/>
    </source>
</evidence>
<feature type="signal peptide" evidence="5">
    <location>
        <begin position="1"/>
        <end position="18"/>
    </location>
</feature>
<keyword evidence="3" id="KW-1015">Disulfide bond</keyword>
<proteinExistence type="inferred from homology"/>
<feature type="region of interest" description="Disordered" evidence="4">
    <location>
        <begin position="209"/>
        <end position="233"/>
    </location>
</feature>
<organism evidence="7 8">
    <name type="scientific">Pseudonaja textilis</name>
    <name type="common">Eastern brown snake</name>
    <dbReference type="NCBI Taxonomy" id="8673"/>
    <lineage>
        <taxon>Eukaryota</taxon>
        <taxon>Metazoa</taxon>
        <taxon>Chordata</taxon>
        <taxon>Craniata</taxon>
        <taxon>Vertebrata</taxon>
        <taxon>Euteleostomi</taxon>
        <taxon>Lepidosauria</taxon>
        <taxon>Squamata</taxon>
        <taxon>Bifurcata</taxon>
        <taxon>Unidentata</taxon>
        <taxon>Episquamata</taxon>
        <taxon>Toxicofera</taxon>
        <taxon>Serpentes</taxon>
        <taxon>Colubroidea</taxon>
        <taxon>Elapidae</taxon>
        <taxon>Hydrophiinae</taxon>
        <taxon>Pseudonaja</taxon>
    </lineage>
</organism>
<sequence>MLRFSVLLFLVVLMPSTGKRQGCLRGAGHKLRPTPEKYLQECTLYAESACCSAGITEELAHSPVIKVQTTFWNRCGNLSPACETYMKKIECFYRCSPYIVHWAHPTQAAAISSVPICQRFCDNWYEACKSDHTCVSNWLTDWEIDDKRENHCKNECIPISEMYASGTDMCEKMWGDSLKVTRSPGLCFEMDKMDQKIFNCLSDRYSSRRRFSSSSSSSSSTSSSSSSSSTRTCTRIRTHISTNDVERFYPLRKPRRRELEE</sequence>
<dbReference type="GO" id="GO:0038023">
    <property type="term" value="F:signaling receptor activity"/>
    <property type="evidence" value="ECO:0007669"/>
    <property type="project" value="TreeGrafter"/>
</dbReference>
<comment type="similarity">
    <text evidence="1">Belongs to the folate receptor family.</text>
</comment>
<protein>
    <recommendedName>
        <fullName evidence="6">Folate receptor-like domain-containing protein</fullName>
    </recommendedName>
</protein>
<dbReference type="GO" id="GO:0032217">
    <property type="term" value="F:riboflavin transmembrane transporter activity"/>
    <property type="evidence" value="ECO:0007669"/>
    <property type="project" value="TreeGrafter"/>
</dbReference>
<dbReference type="OMA" id="CCYADFT"/>
<evidence type="ECO:0000313" key="8">
    <source>
        <dbReference type="Proteomes" id="UP000472273"/>
    </source>
</evidence>
<evidence type="ECO:0000256" key="4">
    <source>
        <dbReference type="SAM" id="MobiDB-lite"/>
    </source>
</evidence>
<feature type="compositionally biased region" description="Low complexity" evidence="4">
    <location>
        <begin position="212"/>
        <end position="233"/>
    </location>
</feature>
<dbReference type="Proteomes" id="UP000472273">
    <property type="component" value="Unplaced"/>
</dbReference>
<dbReference type="Ensembl" id="ENSPTXT00000002153.1">
    <property type="protein sequence ID" value="ENSPTXP00000002090.1"/>
    <property type="gene ID" value="ENSPTXG00000001662.1"/>
</dbReference>
<dbReference type="GO" id="GO:1902444">
    <property type="term" value="F:riboflavin binding"/>
    <property type="evidence" value="ECO:0007669"/>
    <property type="project" value="TreeGrafter"/>
</dbReference>
<evidence type="ECO:0000256" key="5">
    <source>
        <dbReference type="SAM" id="SignalP"/>
    </source>
</evidence>
<reference evidence="7" key="1">
    <citation type="submission" date="2025-08" db="UniProtKB">
        <authorList>
            <consortium name="Ensembl"/>
        </authorList>
    </citation>
    <scope>IDENTIFICATION</scope>
</reference>
<dbReference type="Pfam" id="PF03024">
    <property type="entry name" value="Folate_rec"/>
    <property type="match status" value="1"/>
</dbReference>
<dbReference type="InterPro" id="IPR018143">
    <property type="entry name" value="Folate_rcpt-like"/>
</dbReference>
<dbReference type="PANTHER" id="PTHR10517">
    <property type="entry name" value="FOLATE RECEPTOR"/>
    <property type="match status" value="1"/>
</dbReference>
<feature type="chain" id="PRO_5025371938" description="Folate receptor-like domain-containing protein" evidence="5">
    <location>
        <begin position="19"/>
        <end position="261"/>
    </location>
</feature>
<evidence type="ECO:0000313" key="7">
    <source>
        <dbReference type="Ensembl" id="ENSPTXP00000002090.1"/>
    </source>
</evidence>
<dbReference type="AlphaFoldDB" id="A0A670Y0G9"/>
<evidence type="ECO:0000256" key="1">
    <source>
        <dbReference type="ARBA" id="ARBA00007932"/>
    </source>
</evidence>
<dbReference type="GO" id="GO:0009897">
    <property type="term" value="C:external side of plasma membrane"/>
    <property type="evidence" value="ECO:0007669"/>
    <property type="project" value="TreeGrafter"/>
</dbReference>
<reference evidence="7" key="2">
    <citation type="submission" date="2025-09" db="UniProtKB">
        <authorList>
            <consortium name="Ensembl"/>
        </authorList>
    </citation>
    <scope>IDENTIFICATION</scope>
</reference>
<evidence type="ECO:0000256" key="2">
    <source>
        <dbReference type="ARBA" id="ARBA00022729"/>
    </source>
</evidence>
<dbReference type="PANTHER" id="PTHR10517:SF19">
    <property type="entry name" value="RETBINDIN"/>
    <property type="match status" value="1"/>
</dbReference>
<keyword evidence="2 5" id="KW-0732">Signal</keyword>
<dbReference type="InterPro" id="IPR004269">
    <property type="entry name" value="Folate_rcpt"/>
</dbReference>
<evidence type="ECO:0000259" key="6">
    <source>
        <dbReference type="Pfam" id="PF03024"/>
    </source>
</evidence>
<feature type="domain" description="Folate receptor-like" evidence="6">
    <location>
        <begin position="23"/>
        <end position="188"/>
    </location>
</feature>
<keyword evidence="8" id="KW-1185">Reference proteome</keyword>